<feature type="transmembrane region" description="Helical" evidence="7">
    <location>
        <begin position="242"/>
        <end position="264"/>
    </location>
</feature>
<protein>
    <recommendedName>
        <fullName evidence="8">Rhodopsin domain-containing protein</fullName>
    </recommendedName>
</protein>
<proteinExistence type="inferred from homology"/>
<keyword evidence="4 7" id="KW-0472">Membrane</keyword>
<comment type="similarity">
    <text evidence="5">Belongs to the SAT4 family.</text>
</comment>
<feature type="transmembrane region" description="Helical" evidence="7">
    <location>
        <begin position="12"/>
        <end position="31"/>
    </location>
</feature>
<dbReference type="PANTHER" id="PTHR33048">
    <property type="entry name" value="PTH11-LIKE INTEGRAL MEMBRANE PROTEIN (AFU_ORTHOLOGUE AFUA_5G11245)"/>
    <property type="match status" value="1"/>
</dbReference>
<feature type="transmembrane region" description="Helical" evidence="7">
    <location>
        <begin position="210"/>
        <end position="230"/>
    </location>
</feature>
<feature type="region of interest" description="Disordered" evidence="6">
    <location>
        <begin position="281"/>
        <end position="316"/>
    </location>
</feature>
<dbReference type="InterPro" id="IPR052337">
    <property type="entry name" value="SAT4-like"/>
</dbReference>
<gene>
    <name evidence="9" type="ORF">PTTW11_09149</name>
</gene>
<organism evidence="9 10">
    <name type="scientific">Pyrenophora teres f. teres</name>
    <dbReference type="NCBI Taxonomy" id="97479"/>
    <lineage>
        <taxon>Eukaryota</taxon>
        <taxon>Fungi</taxon>
        <taxon>Dikarya</taxon>
        <taxon>Ascomycota</taxon>
        <taxon>Pezizomycotina</taxon>
        <taxon>Dothideomycetes</taxon>
        <taxon>Pleosporomycetidae</taxon>
        <taxon>Pleosporales</taxon>
        <taxon>Pleosporineae</taxon>
        <taxon>Pleosporaceae</taxon>
        <taxon>Pyrenophora</taxon>
    </lineage>
</organism>
<dbReference type="GO" id="GO:0016020">
    <property type="term" value="C:membrane"/>
    <property type="evidence" value="ECO:0007669"/>
    <property type="project" value="UniProtKB-SubCell"/>
</dbReference>
<evidence type="ECO:0000256" key="6">
    <source>
        <dbReference type="SAM" id="MobiDB-lite"/>
    </source>
</evidence>
<evidence type="ECO:0000256" key="4">
    <source>
        <dbReference type="ARBA" id="ARBA00023136"/>
    </source>
</evidence>
<keyword evidence="2 7" id="KW-0812">Transmembrane</keyword>
<evidence type="ECO:0000256" key="3">
    <source>
        <dbReference type="ARBA" id="ARBA00022989"/>
    </source>
</evidence>
<evidence type="ECO:0000256" key="7">
    <source>
        <dbReference type="SAM" id="Phobius"/>
    </source>
</evidence>
<evidence type="ECO:0000256" key="2">
    <source>
        <dbReference type="ARBA" id="ARBA00022692"/>
    </source>
</evidence>
<feature type="region of interest" description="Disordered" evidence="6">
    <location>
        <begin position="372"/>
        <end position="402"/>
    </location>
</feature>
<dbReference type="Pfam" id="PF20684">
    <property type="entry name" value="Fung_rhodopsin"/>
    <property type="match status" value="1"/>
</dbReference>
<dbReference type="InterPro" id="IPR049326">
    <property type="entry name" value="Rhodopsin_dom_fungi"/>
</dbReference>
<evidence type="ECO:0000256" key="1">
    <source>
        <dbReference type="ARBA" id="ARBA00004141"/>
    </source>
</evidence>
<feature type="transmembrane region" description="Helical" evidence="7">
    <location>
        <begin position="128"/>
        <end position="150"/>
    </location>
</feature>
<dbReference type="Proteomes" id="UP000472372">
    <property type="component" value="Chromosome 8"/>
</dbReference>
<reference evidence="9" key="1">
    <citation type="submission" date="2021-02" db="EMBL/GenBank/DDBJ databases">
        <authorList>
            <person name="Syme A R."/>
            <person name="Syme A R."/>
            <person name="Moolhuijzen P."/>
        </authorList>
    </citation>
    <scope>NUCLEOTIDE SEQUENCE</scope>
    <source>
        <strain evidence="9">W1-1</strain>
    </source>
</reference>
<keyword evidence="3 7" id="KW-1133">Transmembrane helix</keyword>
<evidence type="ECO:0000256" key="5">
    <source>
        <dbReference type="ARBA" id="ARBA00038359"/>
    </source>
</evidence>
<dbReference type="AlphaFoldDB" id="A0A6S6WKI6"/>
<dbReference type="PANTHER" id="PTHR33048:SF149">
    <property type="entry name" value="UBID FAMILY DECARBOXYLASE"/>
    <property type="match status" value="1"/>
</dbReference>
<comment type="subcellular location">
    <subcellularLocation>
        <location evidence="1">Membrane</location>
        <topology evidence="1">Multi-pass membrane protein</topology>
    </subcellularLocation>
</comment>
<evidence type="ECO:0000259" key="8">
    <source>
        <dbReference type="Pfam" id="PF20684"/>
    </source>
</evidence>
<name>A0A6S6WKI6_9PLEO</name>
<evidence type="ECO:0000313" key="10">
    <source>
        <dbReference type="Proteomes" id="UP000472372"/>
    </source>
</evidence>
<dbReference type="EMBL" id="HG992984">
    <property type="protein sequence ID" value="CAE7202989.1"/>
    <property type="molecule type" value="Genomic_DNA"/>
</dbReference>
<accession>A0A6S6WKI6</accession>
<evidence type="ECO:0000313" key="9">
    <source>
        <dbReference type="EMBL" id="CAE7202989.1"/>
    </source>
</evidence>
<sequence length="402" mass="45472">MPMGVLDPEAGIFYGVCWIVVIVRLISRRLHRGSWKLLQADDYLILVAMATDTVLITIMHEVAKTSSNLIPPGDDVSKYTQAEIKNRVYGSKLVLVVEHMQLLTVWLVKACLLIMYNRMTMVLPQHKIVIWTAVYVGISFIVMEVLYLGVWCRPFNQYWAVPPQSKQCSAATNHLITNAIFNITSDVIIILIPMPLLFKVRLPKKTKCILFFIFCIGAFTIVAAALNKYYSFTHPFGTEWTIWYLRESYTAILCANLPLTYPLIQRIFHLRNWNSNTYTGTTTTTTTPYGDPRSNTTRPHHHQSSSQHSRVYWPEPDPVASPHIPRGFRDIFRRTESQEDINGGLGKQREDCSDDPQFITSAIEMEDCKVAPGDEGLSEPPSCRTSGSVGEAGGRTVPYHAV</sequence>
<feature type="transmembrane region" description="Helical" evidence="7">
    <location>
        <begin position="99"/>
        <end position="116"/>
    </location>
</feature>
<feature type="domain" description="Rhodopsin" evidence="8">
    <location>
        <begin position="24"/>
        <end position="266"/>
    </location>
</feature>